<dbReference type="AlphaFoldDB" id="A0A968GD02"/>
<proteinExistence type="predicted"/>
<reference evidence="1" key="1">
    <citation type="submission" date="2020-03" db="EMBL/GenBank/DDBJ databases">
        <title>Spirochaetal bacteria isolated from arthropods constitute a novel genus Entomospira genus novum within the order Spirochaetales.</title>
        <authorList>
            <person name="Grana-Miraglia L."/>
            <person name="Sikutova S."/>
            <person name="Fingerle V."/>
            <person name="Sing A."/>
            <person name="Castillo-Ramirez S."/>
            <person name="Margos G."/>
            <person name="Rudolf I."/>
        </authorList>
    </citation>
    <scope>NUCLEOTIDE SEQUENCE</scope>
    <source>
        <strain evidence="1">BR208</strain>
    </source>
</reference>
<protein>
    <recommendedName>
        <fullName evidence="3">Lipoprotein</fullName>
    </recommendedName>
</protein>
<sequence>MHKPYWSLPLSVLTSMILIGACKNESPLYQSHNMHSKVHNMNYHNRDNYLLIGFNTAHHVSQQRDRLYLFNHPYSPLLIFIDRKFLYINISKFASHTPERHSSDKVNSSYHSSLSARIVDTAASIQLSLTKHNVRTHTKEKSIFYTNHPYKCLEFSNIIAMPLNHSKSDMENFNITNI</sequence>
<dbReference type="PROSITE" id="PS51257">
    <property type="entry name" value="PROKAR_LIPOPROTEIN"/>
    <property type="match status" value="1"/>
</dbReference>
<evidence type="ECO:0000313" key="1">
    <source>
        <dbReference type="EMBL" id="NIZ46989.1"/>
    </source>
</evidence>
<comment type="caution">
    <text evidence="1">The sequence shown here is derived from an EMBL/GenBank/DDBJ whole genome shotgun (WGS) entry which is preliminary data.</text>
</comment>
<evidence type="ECO:0008006" key="3">
    <source>
        <dbReference type="Google" id="ProtNLM"/>
    </source>
</evidence>
<evidence type="ECO:0000313" key="2">
    <source>
        <dbReference type="Proteomes" id="UP000752013"/>
    </source>
</evidence>
<keyword evidence="2" id="KW-1185">Reference proteome</keyword>
<gene>
    <name evidence="1" type="ORF">HCT46_03555</name>
</gene>
<dbReference type="EMBL" id="JAATLK010000001">
    <property type="protein sequence ID" value="NIZ46989.1"/>
    <property type="molecule type" value="Genomic_DNA"/>
</dbReference>
<accession>A0A968GD02</accession>
<name>A0A968GD02_9SPIO</name>
<dbReference type="Proteomes" id="UP000752013">
    <property type="component" value="Unassembled WGS sequence"/>
</dbReference>
<organism evidence="1 2">
    <name type="scientific">Entomospira nematocerorum</name>
    <dbReference type="NCBI Taxonomy" id="2719987"/>
    <lineage>
        <taxon>Bacteria</taxon>
        <taxon>Pseudomonadati</taxon>
        <taxon>Spirochaetota</taxon>
        <taxon>Spirochaetia</taxon>
        <taxon>Spirochaetales</taxon>
        <taxon>Spirochaetaceae</taxon>
        <taxon>Entomospira</taxon>
    </lineage>
</organism>
<dbReference type="RefSeq" id="WP_167703424.1">
    <property type="nucleotide sequence ID" value="NZ_CP118168.1"/>
</dbReference>